<feature type="transmembrane region" description="Helical" evidence="1">
    <location>
        <begin position="6"/>
        <end position="28"/>
    </location>
</feature>
<dbReference type="RefSeq" id="WP_204942116.1">
    <property type="nucleotide sequence ID" value="NZ_JAFBBP010000001.1"/>
</dbReference>
<keyword evidence="1" id="KW-1133">Transmembrane helix</keyword>
<dbReference type="EMBL" id="JAFBBP010000001">
    <property type="protein sequence ID" value="MBM7490969.1"/>
    <property type="molecule type" value="Genomic_DNA"/>
</dbReference>
<reference evidence="2 3" key="1">
    <citation type="submission" date="2021-01" db="EMBL/GenBank/DDBJ databases">
        <title>Sequencing the genomes of 1000 actinobacteria strains.</title>
        <authorList>
            <person name="Klenk H.-P."/>
        </authorList>
    </citation>
    <scope>NUCLEOTIDE SEQUENCE [LARGE SCALE GENOMIC DNA]</scope>
    <source>
        <strain evidence="2 3">DSM 100204</strain>
    </source>
</reference>
<keyword evidence="3" id="KW-1185">Reference proteome</keyword>
<keyword evidence="1" id="KW-0472">Membrane</keyword>
<comment type="caution">
    <text evidence="2">The sequence shown here is derived from an EMBL/GenBank/DDBJ whole genome shotgun (WGS) entry which is preliminary data.</text>
</comment>
<proteinExistence type="predicted"/>
<dbReference type="Proteomes" id="UP000764837">
    <property type="component" value="Unassembled WGS sequence"/>
</dbReference>
<evidence type="ECO:0000313" key="3">
    <source>
        <dbReference type="Proteomes" id="UP000764837"/>
    </source>
</evidence>
<sequence>MILQAMVAFVVLPALGLAVVLGVVYSAARLWRSVGRGAASLPRWVRSLTVEPSPGAFNDSRDVWSMPKDD</sequence>
<name>A0ABS2LTJ0_9ACTN</name>
<evidence type="ECO:0000256" key="1">
    <source>
        <dbReference type="SAM" id="Phobius"/>
    </source>
</evidence>
<protein>
    <submittedName>
        <fullName evidence="2">Uncharacterized protein</fullName>
    </submittedName>
</protein>
<keyword evidence="1" id="KW-0812">Transmembrane</keyword>
<evidence type="ECO:0000313" key="2">
    <source>
        <dbReference type="EMBL" id="MBM7490969.1"/>
    </source>
</evidence>
<accession>A0ABS2LTJ0</accession>
<gene>
    <name evidence="2" type="ORF">JOD64_002191</name>
</gene>
<organism evidence="2 3">
    <name type="scientific">Micromonospora luteifusca</name>
    <dbReference type="NCBI Taxonomy" id="709860"/>
    <lineage>
        <taxon>Bacteria</taxon>
        <taxon>Bacillati</taxon>
        <taxon>Actinomycetota</taxon>
        <taxon>Actinomycetes</taxon>
        <taxon>Micromonosporales</taxon>
        <taxon>Micromonosporaceae</taxon>
        <taxon>Micromonospora</taxon>
    </lineage>
</organism>